<evidence type="ECO:0000256" key="1">
    <source>
        <dbReference type="SAM" id="MobiDB-lite"/>
    </source>
</evidence>
<keyword evidence="3" id="KW-1185">Reference proteome</keyword>
<reference evidence="2" key="2">
    <citation type="submission" date="2013-10" db="EMBL/GenBank/DDBJ databases">
        <authorList>
            <person name="Aslett M."/>
        </authorList>
    </citation>
    <scope>NUCLEOTIDE SEQUENCE [LARGE SCALE GENOMIC DNA]</scope>
    <source>
        <strain evidence="2">Houghton</strain>
    </source>
</reference>
<dbReference type="OMA" id="HINGMLG"/>
<feature type="compositionally biased region" description="Low complexity" evidence="1">
    <location>
        <begin position="23"/>
        <end position="35"/>
    </location>
</feature>
<dbReference type="GeneID" id="25250428"/>
<sequence>MAKEGELEQQLGAVASAAPPGPQETEPAQAEAPAQLESRPFSQRELELPPLEYKREPAGASGGFSVASALLGSLSAVLLLLLVDSFVLPLHSSLSLAKKPSLGILLPLPAPTGPPSAFEGALLAAARELEEAWAAASPAVREAFARHFMPPPSQPPERAGEPIEVYRRLVQAMQQVEAPQEAPLLRTYKLNLLLLEGVCGAAAQLLQGLRLMELLHQETGVPVSLLNKKASLKFPSFDEPAAAAAAAGDAAAAAVTLNEFLRGFGLDEDLPSKARVPQKTAKALQDLLKLRLIFDSSSSRAHHSFRRFLAALGLDSPLHFPEPPQQQQQQLQLQLLFTKEKFNVDAFVMHSRKEKYYRRASDLVFQDLLWRLAGNWNAEKVAKFAEEQEPEFNFFLEKNKSDKELFLKLDSWGPQGLHPEDVNALVRYLL</sequence>
<name>U6KZC9_EIMTE</name>
<feature type="region of interest" description="Disordered" evidence="1">
    <location>
        <begin position="1"/>
        <end position="41"/>
    </location>
</feature>
<dbReference type="VEuPathDB" id="ToxoDB:ETH2_0723000"/>
<reference evidence="2" key="1">
    <citation type="submission" date="2013-10" db="EMBL/GenBank/DDBJ databases">
        <title>Genomic analysis of the causative agents of coccidiosis in chickens.</title>
        <authorList>
            <person name="Reid A.J."/>
            <person name="Blake D."/>
            <person name="Billington K."/>
            <person name="Browne H."/>
            <person name="Dunn M."/>
            <person name="Hung S."/>
            <person name="Kawahara F."/>
            <person name="Miranda-Saavedra D."/>
            <person name="Mourier T."/>
            <person name="Nagra H."/>
            <person name="Otto T.D."/>
            <person name="Rawlings N."/>
            <person name="Sanchez A."/>
            <person name="Sanders M."/>
            <person name="Subramaniam C."/>
            <person name="Tay Y."/>
            <person name="Dear P."/>
            <person name="Doerig C."/>
            <person name="Gruber A."/>
            <person name="Parkinson J."/>
            <person name="Shirley M."/>
            <person name="Wan K.L."/>
            <person name="Berriman M."/>
            <person name="Tomley F."/>
            <person name="Pain A."/>
        </authorList>
    </citation>
    <scope>NUCLEOTIDE SEQUENCE [LARGE SCALE GENOMIC DNA]</scope>
    <source>
        <strain evidence="2">Houghton</strain>
    </source>
</reference>
<gene>
    <name evidence="2" type="ORF">ETH_00006105</name>
</gene>
<dbReference type="Proteomes" id="UP000030747">
    <property type="component" value="Unassembled WGS sequence"/>
</dbReference>
<dbReference type="OrthoDB" id="347913at2759"/>
<accession>U6KZC9</accession>
<dbReference type="VEuPathDB" id="ToxoDB:ETH_00006105"/>
<evidence type="ECO:0000313" key="3">
    <source>
        <dbReference type="Proteomes" id="UP000030747"/>
    </source>
</evidence>
<dbReference type="EMBL" id="HG675342">
    <property type="protein sequence ID" value="CDJ40860.1"/>
    <property type="molecule type" value="Genomic_DNA"/>
</dbReference>
<protein>
    <submittedName>
        <fullName evidence="2">Uncharacterized protein</fullName>
    </submittedName>
</protein>
<dbReference type="AlphaFoldDB" id="U6KZC9"/>
<proteinExistence type="predicted"/>
<dbReference type="RefSeq" id="XP_013231610.1">
    <property type="nucleotide sequence ID" value="XM_013376156.1"/>
</dbReference>
<organism evidence="2 3">
    <name type="scientific">Eimeria tenella</name>
    <name type="common">Coccidian parasite</name>
    <dbReference type="NCBI Taxonomy" id="5802"/>
    <lineage>
        <taxon>Eukaryota</taxon>
        <taxon>Sar</taxon>
        <taxon>Alveolata</taxon>
        <taxon>Apicomplexa</taxon>
        <taxon>Conoidasida</taxon>
        <taxon>Coccidia</taxon>
        <taxon>Eucoccidiorida</taxon>
        <taxon>Eimeriorina</taxon>
        <taxon>Eimeriidae</taxon>
        <taxon>Eimeria</taxon>
    </lineage>
</organism>
<evidence type="ECO:0000313" key="2">
    <source>
        <dbReference type="EMBL" id="CDJ40860.1"/>
    </source>
</evidence>